<dbReference type="EMBL" id="JAVDUP010000003">
    <property type="protein sequence ID" value="MDR6901373.1"/>
    <property type="molecule type" value="Genomic_DNA"/>
</dbReference>
<sequence>MEFTGGVAEKSAKQAAVFPAASKGTTLNDDAANNGRDKEECSRKQDDMNSRLNLLPRIRSALGTIELIHMRIRNTQIRHVSPPFVSYMSLRSSPGRIFIHILSIR</sequence>
<feature type="compositionally biased region" description="Basic and acidic residues" evidence="1">
    <location>
        <begin position="35"/>
        <end position="48"/>
    </location>
</feature>
<dbReference type="Proteomes" id="UP001250791">
    <property type="component" value="Unassembled WGS sequence"/>
</dbReference>
<protein>
    <submittedName>
        <fullName evidence="2">Uncharacterized protein</fullName>
    </submittedName>
</protein>
<evidence type="ECO:0000256" key="1">
    <source>
        <dbReference type="SAM" id="MobiDB-lite"/>
    </source>
</evidence>
<feature type="region of interest" description="Disordered" evidence="1">
    <location>
        <begin position="1"/>
        <end position="48"/>
    </location>
</feature>
<gene>
    <name evidence="2" type="ORF">J2W52_002997</name>
</gene>
<reference evidence="2 3" key="1">
    <citation type="submission" date="2023-07" db="EMBL/GenBank/DDBJ databases">
        <title>Sorghum-associated microbial communities from plants grown in Nebraska, USA.</title>
        <authorList>
            <person name="Schachtman D."/>
        </authorList>
    </citation>
    <scope>NUCLEOTIDE SEQUENCE [LARGE SCALE GENOMIC DNA]</scope>
    <source>
        <strain evidence="2 3">3199</strain>
    </source>
</reference>
<comment type="caution">
    <text evidence="2">The sequence shown here is derived from an EMBL/GenBank/DDBJ whole genome shotgun (WGS) entry which is preliminary data.</text>
</comment>
<name>A0ABU1SR49_9HYPH</name>
<dbReference type="RefSeq" id="WP_310232060.1">
    <property type="nucleotide sequence ID" value="NZ_JAVDUP010000003.1"/>
</dbReference>
<organism evidence="2 3">
    <name type="scientific">Rhizobium miluonense</name>
    <dbReference type="NCBI Taxonomy" id="411945"/>
    <lineage>
        <taxon>Bacteria</taxon>
        <taxon>Pseudomonadati</taxon>
        <taxon>Pseudomonadota</taxon>
        <taxon>Alphaproteobacteria</taxon>
        <taxon>Hyphomicrobiales</taxon>
        <taxon>Rhizobiaceae</taxon>
        <taxon>Rhizobium/Agrobacterium group</taxon>
        <taxon>Rhizobium</taxon>
    </lineage>
</organism>
<evidence type="ECO:0000313" key="3">
    <source>
        <dbReference type="Proteomes" id="UP001250791"/>
    </source>
</evidence>
<proteinExistence type="predicted"/>
<keyword evidence="3" id="KW-1185">Reference proteome</keyword>
<evidence type="ECO:0000313" key="2">
    <source>
        <dbReference type="EMBL" id="MDR6901373.1"/>
    </source>
</evidence>
<accession>A0ABU1SR49</accession>